<reference evidence="2" key="1">
    <citation type="submission" date="2012-02" db="EMBL/GenBank/DDBJ databases">
        <title>The complete genome of Solitalea canadensis DSM 3403.</title>
        <authorList>
            <consortium name="US DOE Joint Genome Institute (JGI-PGF)"/>
            <person name="Lucas S."/>
            <person name="Copeland A."/>
            <person name="Lapidus A."/>
            <person name="Glavina del Rio T."/>
            <person name="Dalin E."/>
            <person name="Tice H."/>
            <person name="Bruce D."/>
            <person name="Goodwin L."/>
            <person name="Pitluck S."/>
            <person name="Peters L."/>
            <person name="Ovchinnikova G."/>
            <person name="Lu M."/>
            <person name="Kyrpides N."/>
            <person name="Mavromatis K."/>
            <person name="Ivanova N."/>
            <person name="Brettin T."/>
            <person name="Detter J.C."/>
            <person name="Han C."/>
            <person name="Larimer F."/>
            <person name="Land M."/>
            <person name="Hauser L."/>
            <person name="Markowitz V."/>
            <person name="Cheng J.-F."/>
            <person name="Hugenholtz P."/>
            <person name="Woyke T."/>
            <person name="Wu D."/>
            <person name="Spring S."/>
            <person name="Schroeder M."/>
            <person name="Kopitz M."/>
            <person name="Brambilla E."/>
            <person name="Klenk H.-P."/>
            <person name="Eisen J.A."/>
        </authorList>
    </citation>
    <scope>NUCLEOTIDE SEQUENCE</scope>
    <source>
        <strain evidence="2">DSM 3403</strain>
    </source>
</reference>
<dbReference type="Pfam" id="PF07332">
    <property type="entry name" value="Phage_holin_3_6"/>
    <property type="match status" value="1"/>
</dbReference>
<evidence type="ECO:0000313" key="2">
    <source>
        <dbReference type="EMBL" id="AFD06187.1"/>
    </source>
</evidence>
<dbReference type="KEGG" id="scn:Solca_1081"/>
<feature type="transmembrane region" description="Helical" evidence="1">
    <location>
        <begin position="74"/>
        <end position="95"/>
    </location>
</feature>
<dbReference type="RefSeq" id="WP_014679414.1">
    <property type="nucleotide sequence ID" value="NC_017770.1"/>
</dbReference>
<keyword evidence="3" id="KW-1185">Reference proteome</keyword>
<keyword evidence="1" id="KW-0472">Membrane</keyword>
<dbReference type="OrthoDB" id="675470at2"/>
<dbReference type="InterPro" id="IPR009937">
    <property type="entry name" value="Phage_holin_3_6"/>
</dbReference>
<keyword evidence="1" id="KW-0812">Transmembrane</keyword>
<keyword evidence="1" id="KW-1133">Transmembrane helix</keyword>
<proteinExistence type="predicted"/>
<accession>H8KQ19</accession>
<evidence type="ECO:0000313" key="3">
    <source>
        <dbReference type="Proteomes" id="UP000007590"/>
    </source>
</evidence>
<dbReference type="STRING" id="929556.Solca_1081"/>
<dbReference type="AlphaFoldDB" id="H8KQ19"/>
<feature type="transmembrane region" description="Helical" evidence="1">
    <location>
        <begin position="47"/>
        <end position="68"/>
    </location>
</feature>
<evidence type="ECO:0000256" key="1">
    <source>
        <dbReference type="SAM" id="Phobius"/>
    </source>
</evidence>
<evidence type="ECO:0008006" key="4">
    <source>
        <dbReference type="Google" id="ProtNLM"/>
    </source>
</evidence>
<name>H8KQ19_SOLCM</name>
<gene>
    <name evidence="2" type="ordered locus">Solca_1081</name>
</gene>
<dbReference type="EMBL" id="CP003349">
    <property type="protein sequence ID" value="AFD06187.1"/>
    <property type="molecule type" value="Genomic_DNA"/>
</dbReference>
<protein>
    <recommendedName>
        <fullName evidence="4">Phage holin family protein</fullName>
    </recommendedName>
</protein>
<dbReference type="Proteomes" id="UP000007590">
    <property type="component" value="Chromosome"/>
</dbReference>
<dbReference type="HOGENOM" id="CLU_153095_2_1_10"/>
<sequence length="124" mass="14043">MEEEKIFQLHSLTDKLKRQLELKIDLLTLQVNENVAKAAATIITRGILIVIMLLFVVFATIGLAFYLGTLYNSLWQGFLVVAAGYLLIGLITFFIKDGIVEKPLVNVFIRILFKSKNDEQAKQN</sequence>
<organism evidence="2 3">
    <name type="scientific">Solitalea canadensis (strain ATCC 29591 / DSM 3403 / JCM 21819 / LMG 8368 / NBRC 15130 / NCIMB 12057 / USAM 9D)</name>
    <name type="common">Flexibacter canadensis</name>
    <dbReference type="NCBI Taxonomy" id="929556"/>
    <lineage>
        <taxon>Bacteria</taxon>
        <taxon>Pseudomonadati</taxon>
        <taxon>Bacteroidota</taxon>
        <taxon>Sphingobacteriia</taxon>
        <taxon>Sphingobacteriales</taxon>
        <taxon>Sphingobacteriaceae</taxon>
        <taxon>Solitalea</taxon>
    </lineage>
</organism>